<dbReference type="eggNOG" id="COG0705">
    <property type="taxonomic scope" value="Bacteria"/>
</dbReference>
<keyword evidence="3 5" id="KW-1133">Transmembrane helix</keyword>
<reference evidence="7 8" key="2">
    <citation type="journal article" date="2011" name="Mol. Biol. Evol.">
        <title>Unity in variety--the pan-genome of the Chlamydiae.</title>
        <authorList>
            <person name="Collingro A."/>
            <person name="Tischler P."/>
            <person name="Weinmaier T."/>
            <person name="Penz T."/>
            <person name="Heinz E."/>
            <person name="Brunham R.C."/>
            <person name="Read T.D."/>
            <person name="Bavoil P.M."/>
            <person name="Sachse K."/>
            <person name="Kahane S."/>
            <person name="Friedman M.G."/>
            <person name="Rattei T."/>
            <person name="Myers G.S."/>
            <person name="Horn M."/>
        </authorList>
    </citation>
    <scope>NUCLEOTIDE SEQUENCE [LARGE SCALE GENOMIC DNA]</scope>
    <source>
        <strain evidence="8">ATCC VR-1471 / Z</strain>
    </source>
</reference>
<dbReference type="Gene3D" id="1.20.1540.10">
    <property type="entry name" value="Rhomboid-like"/>
    <property type="match status" value="1"/>
</dbReference>
<feature type="transmembrane region" description="Helical" evidence="5">
    <location>
        <begin position="145"/>
        <end position="167"/>
    </location>
</feature>
<feature type="domain" description="Peptidase S54 rhomboid" evidence="6">
    <location>
        <begin position="85"/>
        <end position="213"/>
    </location>
</feature>
<evidence type="ECO:0000256" key="2">
    <source>
        <dbReference type="ARBA" id="ARBA00022692"/>
    </source>
</evidence>
<sequence>MHQSQGFRMGPSFAPKVIKMTIALTLLFTFFSLLSNALFTQVFGIPSPGQLLSLSIWGIHKFFIWQFISYLFIQPVSSGITFGLLLKVFFDLYLLWAIGSSIVQLKGKKHFLSLYFGGGLFVGIICYLAQLIFGNSAFVAGATPAIYILLISWSFLFPTASLMLFMLIPMRAKWLVFGLIGINLFLEFSNGKFFDFLISGSSLIFGYLYAVLAWETLSPFPRLHRFDQKLIHLKRKYFGFSRVTKASEMEEGKIYDFKTGRIIMQDEEFMDACLEKISQHGKKSLSWRERWKLWRISKKKRQA</sequence>
<dbReference type="Pfam" id="PF01694">
    <property type="entry name" value="Rhomboid"/>
    <property type="match status" value="1"/>
</dbReference>
<evidence type="ECO:0000256" key="1">
    <source>
        <dbReference type="ARBA" id="ARBA00004141"/>
    </source>
</evidence>
<feature type="transmembrane region" description="Helical" evidence="5">
    <location>
        <begin position="51"/>
        <end position="73"/>
    </location>
</feature>
<dbReference type="InterPro" id="IPR035952">
    <property type="entry name" value="Rhomboid-like_sf"/>
</dbReference>
<dbReference type="HOGENOM" id="CLU_055068_4_0_0"/>
<reference key="1">
    <citation type="journal article" date="2011" name="Mol. Biol. Evol.">
        <title>Unity in variety -- the pan-genome of the Chlamydiae.</title>
        <authorList>
            <person name="Collingro A."/>
            <person name="Tischler P."/>
            <person name="Weinmaier T."/>
            <person name="Penz T."/>
            <person name="Heinz E."/>
            <person name="Brunham R.C."/>
            <person name="Read T.D."/>
            <person name="Bavoil P.M."/>
            <person name="Sachse K."/>
            <person name="Kahane S."/>
            <person name="Friedman M.G."/>
            <person name="Rattei T."/>
            <person name="Myers G.S.A."/>
            <person name="Horn M."/>
        </authorList>
    </citation>
    <scope>NUCLEOTIDE SEQUENCE</scope>
    <source>
        <strain>Z</strain>
    </source>
</reference>
<dbReference type="GO" id="GO:0004252">
    <property type="term" value="F:serine-type endopeptidase activity"/>
    <property type="evidence" value="ECO:0007669"/>
    <property type="project" value="InterPro"/>
</dbReference>
<dbReference type="InterPro" id="IPR022764">
    <property type="entry name" value="Peptidase_S54_rhomboid_dom"/>
</dbReference>
<evidence type="ECO:0000313" key="7">
    <source>
        <dbReference type="EMBL" id="CCB88629.1"/>
    </source>
</evidence>
<dbReference type="AlphaFoldDB" id="F8L7A7"/>
<feature type="transmembrane region" description="Helical" evidence="5">
    <location>
        <begin position="196"/>
        <end position="217"/>
    </location>
</feature>
<gene>
    <name evidence="7" type="ordered locus">SNE_A07520</name>
</gene>
<feature type="transmembrane region" description="Helical" evidence="5">
    <location>
        <begin position="20"/>
        <end position="39"/>
    </location>
</feature>
<dbReference type="RefSeq" id="WP_013943096.1">
    <property type="nucleotide sequence ID" value="NC_015713.1"/>
</dbReference>
<keyword evidence="8" id="KW-1185">Reference proteome</keyword>
<keyword evidence="4 5" id="KW-0472">Membrane</keyword>
<feature type="transmembrane region" description="Helical" evidence="5">
    <location>
        <begin position="111"/>
        <end position="133"/>
    </location>
</feature>
<evidence type="ECO:0000313" key="8">
    <source>
        <dbReference type="Proteomes" id="UP000000496"/>
    </source>
</evidence>
<feature type="transmembrane region" description="Helical" evidence="5">
    <location>
        <begin position="174"/>
        <end position="190"/>
    </location>
</feature>
<comment type="subcellular location">
    <subcellularLocation>
        <location evidence="1">Membrane</location>
        <topology evidence="1">Multi-pass membrane protein</topology>
    </subcellularLocation>
</comment>
<dbReference type="SUPFAM" id="SSF144091">
    <property type="entry name" value="Rhomboid-like"/>
    <property type="match status" value="1"/>
</dbReference>
<dbReference type="GO" id="GO:0016020">
    <property type="term" value="C:membrane"/>
    <property type="evidence" value="ECO:0007669"/>
    <property type="project" value="UniProtKB-SubCell"/>
</dbReference>
<evidence type="ECO:0000259" key="6">
    <source>
        <dbReference type="Pfam" id="PF01694"/>
    </source>
</evidence>
<dbReference type="Proteomes" id="UP000000496">
    <property type="component" value="Chromosome gsn.131"/>
</dbReference>
<evidence type="ECO:0000256" key="4">
    <source>
        <dbReference type="ARBA" id="ARBA00023136"/>
    </source>
</evidence>
<feature type="transmembrane region" description="Helical" evidence="5">
    <location>
        <begin position="79"/>
        <end position="99"/>
    </location>
</feature>
<evidence type="ECO:0000256" key="5">
    <source>
        <dbReference type="SAM" id="Phobius"/>
    </source>
</evidence>
<evidence type="ECO:0000256" key="3">
    <source>
        <dbReference type="ARBA" id="ARBA00022989"/>
    </source>
</evidence>
<name>F8L7A7_SIMNZ</name>
<organism evidence="7 8">
    <name type="scientific">Simkania negevensis (strain ATCC VR-1471 / DSM 27360 / Z)</name>
    <dbReference type="NCBI Taxonomy" id="331113"/>
    <lineage>
        <taxon>Bacteria</taxon>
        <taxon>Pseudomonadati</taxon>
        <taxon>Chlamydiota</taxon>
        <taxon>Chlamydiia</taxon>
        <taxon>Parachlamydiales</taxon>
        <taxon>Simkaniaceae</taxon>
        <taxon>Simkania</taxon>
    </lineage>
</organism>
<keyword evidence="2 5" id="KW-0812">Transmembrane</keyword>
<dbReference type="KEGG" id="sng:SNE_A07520"/>
<dbReference type="OrthoDB" id="22149at2"/>
<proteinExistence type="predicted"/>
<accession>F8L7A7</accession>
<dbReference type="EMBL" id="FR872582">
    <property type="protein sequence ID" value="CCB88629.1"/>
    <property type="molecule type" value="Genomic_DNA"/>
</dbReference>
<dbReference type="STRING" id="331113.SNE_A07520"/>
<protein>
    <submittedName>
        <fullName evidence="7">Rhomboid family protein</fullName>
    </submittedName>
</protein>